<accession>A0ABU5RWH3</accession>
<proteinExistence type="predicted"/>
<gene>
    <name evidence="1" type="ORF">VB738_12735</name>
</gene>
<dbReference type="InterPro" id="IPR011856">
    <property type="entry name" value="tRNA_endonuc-like_dom_sf"/>
</dbReference>
<comment type="caution">
    <text evidence="1">The sequence shown here is derived from an EMBL/GenBank/DDBJ whole genome shotgun (WGS) entry which is preliminary data.</text>
</comment>
<protein>
    <recommendedName>
        <fullName evidence="3">PD(D/E)XK endonuclease domain-containing protein</fullName>
    </recommendedName>
</protein>
<dbReference type="EMBL" id="JAYGHX010000008">
    <property type="protein sequence ID" value="MEA5392125.1"/>
    <property type="molecule type" value="Genomic_DNA"/>
</dbReference>
<reference evidence="1 2" key="1">
    <citation type="submission" date="2023-12" db="EMBL/GenBank/DDBJ databases">
        <title>Baltic Sea Cyanobacteria.</title>
        <authorList>
            <person name="Delbaje E."/>
            <person name="Fewer D.P."/>
            <person name="Shishido T.K."/>
        </authorList>
    </citation>
    <scope>NUCLEOTIDE SEQUENCE [LARGE SCALE GENOMIC DNA]</scope>
    <source>
        <strain evidence="1 2">UHCC 0139</strain>
    </source>
</reference>
<evidence type="ECO:0008006" key="3">
    <source>
        <dbReference type="Google" id="ProtNLM"/>
    </source>
</evidence>
<keyword evidence="2" id="KW-1185">Reference proteome</keyword>
<evidence type="ECO:0000313" key="2">
    <source>
        <dbReference type="Proteomes" id="UP001304461"/>
    </source>
</evidence>
<name>A0ABU5RWH3_9CYAN</name>
<sequence>MSSHTAYQDLPERSTNFAHNETGISGEYFVMHMLSRQGYICSMSTGAAKGIDIMVYDPETNKFCKVEVKTARDAYRSPKTEPFYDWPVSSKAEQRRESNLVYCFVHLGQSLKDTRCFLFRAEDVANLVTKEHADWAATGKDEATRKKRMDSTLRKFWFDEAKNATAHEDAWHLINEALT</sequence>
<organism evidence="1 2">
    <name type="scientific">Cyanobium gracile UHCC 0139</name>
    <dbReference type="NCBI Taxonomy" id="3110308"/>
    <lineage>
        <taxon>Bacteria</taxon>
        <taxon>Bacillati</taxon>
        <taxon>Cyanobacteriota</taxon>
        <taxon>Cyanophyceae</taxon>
        <taxon>Synechococcales</taxon>
        <taxon>Prochlorococcaceae</taxon>
        <taxon>Cyanobium</taxon>
    </lineage>
</organism>
<evidence type="ECO:0000313" key="1">
    <source>
        <dbReference type="EMBL" id="MEA5392125.1"/>
    </source>
</evidence>
<dbReference type="Proteomes" id="UP001304461">
    <property type="component" value="Unassembled WGS sequence"/>
</dbReference>
<dbReference type="Gene3D" id="3.40.1350.10">
    <property type="match status" value="1"/>
</dbReference>
<dbReference type="RefSeq" id="WP_323306092.1">
    <property type="nucleotide sequence ID" value="NZ_JAYGHX010000008.1"/>
</dbReference>